<keyword evidence="3" id="KW-1185">Reference proteome</keyword>
<evidence type="ECO:0000313" key="2">
    <source>
        <dbReference type="EnsemblPlants" id="cds.evm.model.03.1733"/>
    </source>
</evidence>
<name>A0A803P6G1_CANSA</name>
<organism evidence="2 3">
    <name type="scientific">Cannabis sativa</name>
    <name type="common">Hemp</name>
    <name type="synonym">Marijuana</name>
    <dbReference type="NCBI Taxonomy" id="3483"/>
    <lineage>
        <taxon>Eukaryota</taxon>
        <taxon>Viridiplantae</taxon>
        <taxon>Streptophyta</taxon>
        <taxon>Embryophyta</taxon>
        <taxon>Tracheophyta</taxon>
        <taxon>Spermatophyta</taxon>
        <taxon>Magnoliopsida</taxon>
        <taxon>eudicotyledons</taxon>
        <taxon>Gunneridae</taxon>
        <taxon>Pentapetalae</taxon>
        <taxon>rosids</taxon>
        <taxon>fabids</taxon>
        <taxon>Rosales</taxon>
        <taxon>Cannabaceae</taxon>
        <taxon>Cannabis</taxon>
    </lineage>
</organism>
<proteinExistence type="predicted"/>
<accession>A0A803P6G1</accession>
<feature type="region of interest" description="Disordered" evidence="1">
    <location>
        <begin position="1"/>
        <end position="62"/>
    </location>
</feature>
<protein>
    <submittedName>
        <fullName evidence="2">Uncharacterized protein</fullName>
    </submittedName>
</protein>
<sequence>MTQARGIQPMGPPLDVERPHNDERTNMTPPPSPSQRSHETRPQDTTNGKGLATQTKGGRRGRYFKTEGYKIWQVRTNEPLHTQKYFRDERGELYRYFACGTNGQLYEYFPRVHGEELILSDQFDSLRTCDPAENYFEGSSNYNAPNEHSHSGSS</sequence>
<feature type="compositionally biased region" description="Polar residues" evidence="1">
    <location>
        <begin position="43"/>
        <end position="56"/>
    </location>
</feature>
<dbReference type="EnsemblPlants" id="evm.model.03.1733">
    <property type="protein sequence ID" value="cds.evm.model.03.1733"/>
    <property type="gene ID" value="evm.TU.03.1733"/>
</dbReference>
<evidence type="ECO:0000313" key="3">
    <source>
        <dbReference type="Proteomes" id="UP000596661"/>
    </source>
</evidence>
<evidence type="ECO:0000256" key="1">
    <source>
        <dbReference type="SAM" id="MobiDB-lite"/>
    </source>
</evidence>
<dbReference type="AlphaFoldDB" id="A0A803P6G1"/>
<reference evidence="2" key="2">
    <citation type="submission" date="2021-03" db="UniProtKB">
        <authorList>
            <consortium name="EnsemblPlants"/>
        </authorList>
    </citation>
    <scope>IDENTIFICATION</scope>
</reference>
<dbReference type="EMBL" id="UZAU01000331">
    <property type="status" value="NOT_ANNOTATED_CDS"/>
    <property type="molecule type" value="Genomic_DNA"/>
</dbReference>
<dbReference type="Proteomes" id="UP000596661">
    <property type="component" value="Chromosome 3"/>
</dbReference>
<feature type="compositionally biased region" description="Basic and acidic residues" evidence="1">
    <location>
        <begin position="15"/>
        <end position="25"/>
    </location>
</feature>
<reference evidence="2" key="1">
    <citation type="submission" date="2018-11" db="EMBL/GenBank/DDBJ databases">
        <authorList>
            <person name="Grassa J C."/>
        </authorList>
    </citation>
    <scope>NUCLEOTIDE SEQUENCE [LARGE SCALE GENOMIC DNA]</scope>
</reference>
<dbReference type="Gramene" id="evm.model.03.1733">
    <property type="protein sequence ID" value="cds.evm.model.03.1733"/>
    <property type="gene ID" value="evm.TU.03.1733"/>
</dbReference>